<dbReference type="AlphaFoldDB" id="A0A5N5GS70"/>
<organism evidence="1 2">
    <name type="scientific">Pyrus ussuriensis x Pyrus communis</name>
    <dbReference type="NCBI Taxonomy" id="2448454"/>
    <lineage>
        <taxon>Eukaryota</taxon>
        <taxon>Viridiplantae</taxon>
        <taxon>Streptophyta</taxon>
        <taxon>Embryophyta</taxon>
        <taxon>Tracheophyta</taxon>
        <taxon>Spermatophyta</taxon>
        <taxon>Magnoliopsida</taxon>
        <taxon>eudicotyledons</taxon>
        <taxon>Gunneridae</taxon>
        <taxon>Pentapetalae</taxon>
        <taxon>rosids</taxon>
        <taxon>fabids</taxon>
        <taxon>Rosales</taxon>
        <taxon>Rosaceae</taxon>
        <taxon>Amygdaloideae</taxon>
        <taxon>Maleae</taxon>
        <taxon>Pyrus</taxon>
    </lineage>
</organism>
<gene>
    <name evidence="1" type="ORF">D8674_013876</name>
</gene>
<sequence>MTNPNPIQSHSKEETIAAGSVPLHSTFFSILSHSNRVPSIVGLASNIQNSKILNPRSAQGSITPATLGHHLAATGRVRTHWRVKQLVAVKEGTGGHDALPGEPIATSEAQRKWVSGNPPVRPKGIGFPGTGRLRITGIEKLHEDVGHKQAAL</sequence>
<comment type="caution">
    <text evidence="1">The sequence shown here is derived from an EMBL/GenBank/DDBJ whole genome shotgun (WGS) entry which is preliminary data.</text>
</comment>
<keyword evidence="2" id="KW-1185">Reference proteome</keyword>
<reference evidence="1 2" key="1">
    <citation type="submission" date="2019-09" db="EMBL/GenBank/DDBJ databases">
        <authorList>
            <person name="Ou C."/>
        </authorList>
    </citation>
    <scope>NUCLEOTIDE SEQUENCE [LARGE SCALE GENOMIC DNA]</scope>
    <source>
        <strain evidence="1">S2</strain>
        <tissue evidence="1">Leaf</tissue>
    </source>
</reference>
<protein>
    <submittedName>
        <fullName evidence="1">Uncharacterized protein</fullName>
    </submittedName>
</protein>
<dbReference type="Proteomes" id="UP000327157">
    <property type="component" value="Chromosome 15"/>
</dbReference>
<reference evidence="1 2" key="3">
    <citation type="submission" date="2019-11" db="EMBL/GenBank/DDBJ databases">
        <title>A de novo genome assembly of a pear dwarfing rootstock.</title>
        <authorList>
            <person name="Wang F."/>
            <person name="Wang J."/>
            <person name="Li S."/>
            <person name="Zhang Y."/>
            <person name="Fang M."/>
            <person name="Ma L."/>
            <person name="Zhao Y."/>
            <person name="Jiang S."/>
        </authorList>
    </citation>
    <scope>NUCLEOTIDE SEQUENCE [LARGE SCALE GENOMIC DNA]</scope>
    <source>
        <strain evidence="1">S2</strain>
        <tissue evidence="1">Leaf</tissue>
    </source>
</reference>
<name>A0A5N5GS70_9ROSA</name>
<evidence type="ECO:0000313" key="1">
    <source>
        <dbReference type="EMBL" id="KAB2618007.1"/>
    </source>
</evidence>
<dbReference type="EMBL" id="SMOL01000401">
    <property type="protein sequence ID" value="KAB2618007.1"/>
    <property type="molecule type" value="Genomic_DNA"/>
</dbReference>
<evidence type="ECO:0000313" key="2">
    <source>
        <dbReference type="Proteomes" id="UP000327157"/>
    </source>
</evidence>
<proteinExistence type="predicted"/>
<accession>A0A5N5GS70</accession>
<reference evidence="2" key="2">
    <citation type="submission" date="2019-10" db="EMBL/GenBank/DDBJ databases">
        <title>A de novo genome assembly of a pear dwarfing rootstock.</title>
        <authorList>
            <person name="Wang F."/>
            <person name="Wang J."/>
            <person name="Li S."/>
            <person name="Zhang Y."/>
            <person name="Fang M."/>
            <person name="Ma L."/>
            <person name="Zhao Y."/>
            <person name="Jiang S."/>
        </authorList>
    </citation>
    <scope>NUCLEOTIDE SEQUENCE [LARGE SCALE GENOMIC DNA]</scope>
</reference>